<dbReference type="EMBL" id="CP082781">
    <property type="protein sequence ID" value="UGS25278.1"/>
    <property type="molecule type" value="Genomic_DNA"/>
</dbReference>
<dbReference type="InterPro" id="IPR049484">
    <property type="entry name" value="Rv0078-like_C"/>
</dbReference>
<keyword evidence="7" id="KW-1185">Reference proteome</keyword>
<dbReference type="PANTHER" id="PTHR30055">
    <property type="entry name" value="HTH-TYPE TRANSCRIPTIONAL REGULATOR RUTR"/>
    <property type="match status" value="1"/>
</dbReference>
<gene>
    <name evidence="6" type="ORF">K8F61_11320</name>
</gene>
<keyword evidence="2 4" id="KW-0238">DNA-binding</keyword>
<name>A0ABY3RN16_9MICO</name>
<sequence length="192" mass="19534">MPRASADDAARTAQQILDAARALFAADGYAAVAVEDVARRVGATRGAVYHHYGNKAGLFEAVAARQQELVAAAVVAAADAAGDDPSAQLRAGSHAFLDAITDDAAVRVLLIEAPAVLGWQRWRQLDAQHSGAHLAEALAAAGVEPALREAMTAMLSGAMNEAALGLAARPGDAAARTAAHAALDRLLDAALG</sequence>
<accession>A0ABY3RN16</accession>
<dbReference type="PROSITE" id="PS50977">
    <property type="entry name" value="HTH_TETR_2"/>
    <property type="match status" value="1"/>
</dbReference>
<evidence type="ECO:0000256" key="3">
    <source>
        <dbReference type="ARBA" id="ARBA00023163"/>
    </source>
</evidence>
<evidence type="ECO:0000256" key="2">
    <source>
        <dbReference type="ARBA" id="ARBA00023125"/>
    </source>
</evidence>
<dbReference type="PANTHER" id="PTHR30055:SF234">
    <property type="entry name" value="HTH-TYPE TRANSCRIPTIONAL REGULATOR BETI"/>
    <property type="match status" value="1"/>
</dbReference>
<keyword evidence="3" id="KW-0804">Transcription</keyword>
<keyword evidence="1" id="KW-0805">Transcription regulation</keyword>
<dbReference type="InterPro" id="IPR050109">
    <property type="entry name" value="HTH-type_TetR-like_transc_reg"/>
</dbReference>
<evidence type="ECO:0000256" key="1">
    <source>
        <dbReference type="ARBA" id="ARBA00023015"/>
    </source>
</evidence>
<dbReference type="Pfam" id="PF00440">
    <property type="entry name" value="TetR_N"/>
    <property type="match status" value="1"/>
</dbReference>
<evidence type="ECO:0000259" key="5">
    <source>
        <dbReference type="PROSITE" id="PS50977"/>
    </source>
</evidence>
<evidence type="ECO:0000313" key="7">
    <source>
        <dbReference type="Proteomes" id="UP001199642"/>
    </source>
</evidence>
<dbReference type="InterPro" id="IPR001647">
    <property type="entry name" value="HTH_TetR"/>
</dbReference>
<organism evidence="6 7">
    <name type="scientific">Microbacterium resistens</name>
    <dbReference type="NCBI Taxonomy" id="156977"/>
    <lineage>
        <taxon>Bacteria</taxon>
        <taxon>Bacillati</taxon>
        <taxon>Actinomycetota</taxon>
        <taxon>Actinomycetes</taxon>
        <taxon>Micrococcales</taxon>
        <taxon>Microbacteriaceae</taxon>
        <taxon>Microbacterium</taxon>
    </lineage>
</organism>
<protein>
    <submittedName>
        <fullName evidence="6">TetR/AcrR family transcriptional regulator</fullName>
    </submittedName>
</protein>
<reference evidence="6 7" key="1">
    <citation type="submission" date="2023-01" db="EMBL/GenBank/DDBJ databases">
        <title>Characterization of estradiol degrading bacteria Microbacterium sp. MZT7 and reveal degrading genes through genome analysis.</title>
        <authorList>
            <person name="Hao P."/>
            <person name="Gao Y."/>
        </authorList>
    </citation>
    <scope>NUCLEOTIDE SEQUENCE [LARGE SCALE GENOMIC DNA]</scope>
    <source>
        <strain evidence="6 7">MZT7</strain>
    </source>
</reference>
<feature type="DNA-binding region" description="H-T-H motif" evidence="4">
    <location>
        <begin position="33"/>
        <end position="52"/>
    </location>
</feature>
<dbReference type="Proteomes" id="UP001199642">
    <property type="component" value="Chromosome"/>
</dbReference>
<evidence type="ECO:0000313" key="6">
    <source>
        <dbReference type="EMBL" id="UGS25278.1"/>
    </source>
</evidence>
<evidence type="ECO:0000256" key="4">
    <source>
        <dbReference type="PROSITE-ProRule" id="PRU00335"/>
    </source>
</evidence>
<proteinExistence type="predicted"/>
<dbReference type="Pfam" id="PF21351">
    <property type="entry name" value="TetR_C_41"/>
    <property type="match status" value="1"/>
</dbReference>
<dbReference type="RefSeq" id="WP_219085353.1">
    <property type="nucleotide sequence ID" value="NZ_CP082781.1"/>
</dbReference>
<feature type="domain" description="HTH tetR-type" evidence="5">
    <location>
        <begin position="10"/>
        <end position="70"/>
    </location>
</feature>